<dbReference type="RefSeq" id="WP_129444062.1">
    <property type="nucleotide sequence ID" value="NZ_CP035492.1"/>
</dbReference>
<evidence type="ECO:0000313" key="3">
    <source>
        <dbReference type="Proteomes" id="UP000293568"/>
    </source>
</evidence>
<keyword evidence="1" id="KW-0812">Transmembrane</keyword>
<dbReference type="Proteomes" id="UP000293568">
    <property type="component" value="Chromosome"/>
</dbReference>
<protein>
    <submittedName>
        <fullName evidence="2">DUF1294 domain-containing protein</fullName>
    </submittedName>
</protein>
<dbReference type="Pfam" id="PF06961">
    <property type="entry name" value="DUF1294"/>
    <property type="match status" value="1"/>
</dbReference>
<feature type="transmembrane region" description="Helical" evidence="1">
    <location>
        <begin position="48"/>
        <end position="69"/>
    </location>
</feature>
<reference evidence="2 3" key="1">
    <citation type="submission" date="2019-01" db="EMBL/GenBank/DDBJ databases">
        <title>Genome sequencing of strain FW100M-2.</title>
        <authorList>
            <person name="Heo J."/>
            <person name="Kim S.-J."/>
            <person name="Kim J.-S."/>
            <person name="Hong S.-B."/>
            <person name="Kwon S.-W."/>
        </authorList>
    </citation>
    <scope>NUCLEOTIDE SEQUENCE [LARGE SCALE GENOMIC DNA]</scope>
    <source>
        <strain evidence="2 3">FW100M-2</strain>
    </source>
</reference>
<dbReference type="InterPro" id="IPR010718">
    <property type="entry name" value="DUF1294"/>
</dbReference>
<proteinExistence type="predicted"/>
<gene>
    <name evidence="2" type="ORF">ET464_04165</name>
</gene>
<dbReference type="KEGG" id="pprt:ET464_04165"/>
<evidence type="ECO:0000313" key="2">
    <source>
        <dbReference type="EMBL" id="QAY68343.1"/>
    </source>
</evidence>
<keyword evidence="1" id="KW-1133">Transmembrane helix</keyword>
<accession>A0A4P6F135</accession>
<dbReference type="OrthoDB" id="1698854at2"/>
<feature type="transmembrane region" description="Helical" evidence="1">
    <location>
        <begin position="20"/>
        <end position="36"/>
    </location>
</feature>
<organism evidence="2 3">
    <name type="scientific">Paenibacillus protaetiae</name>
    <dbReference type="NCBI Taxonomy" id="2509456"/>
    <lineage>
        <taxon>Bacteria</taxon>
        <taxon>Bacillati</taxon>
        <taxon>Bacillota</taxon>
        <taxon>Bacilli</taxon>
        <taxon>Bacillales</taxon>
        <taxon>Paenibacillaceae</taxon>
        <taxon>Paenibacillus</taxon>
    </lineage>
</organism>
<keyword evidence="1" id="KW-0472">Membrane</keyword>
<dbReference type="AlphaFoldDB" id="A0A4P6F135"/>
<dbReference type="EMBL" id="CP035492">
    <property type="protein sequence ID" value="QAY68343.1"/>
    <property type="molecule type" value="Genomic_DNA"/>
</dbReference>
<evidence type="ECO:0000256" key="1">
    <source>
        <dbReference type="SAM" id="Phobius"/>
    </source>
</evidence>
<name>A0A4P6F135_9BACL</name>
<keyword evidence="3" id="KW-1185">Reference proteome</keyword>
<sequence>MGYDKQRAKHHEWRVPEKRLFGLGAIGGALGVWMGMRVWRHKTKHRSFTVGVPLLFLWNVVLGAAYVQWS</sequence>